<dbReference type="EMBL" id="CDSF01000079">
    <property type="protein sequence ID" value="CEO97539.1"/>
    <property type="molecule type" value="Genomic_DNA"/>
</dbReference>
<sequence>MKLKEAVRRGKLQVGSWISWTRRFTGDDIAEFARLSGDQNPIHVSDDDECRKAFGGGPPVVHGMLSASVFSRMLGNYIPGAIYLKQQFQFHAPVRVDEDVTARIEFTRFRIPNYSYWTTTMTKNDGTVVITGGADVRLPDGVEVDDTNRAKF</sequence>
<organism evidence="2 4">
    <name type="scientific">Plasmodiophora brassicae</name>
    <name type="common">Clubroot disease agent</name>
    <dbReference type="NCBI Taxonomy" id="37360"/>
    <lineage>
        <taxon>Eukaryota</taxon>
        <taxon>Sar</taxon>
        <taxon>Rhizaria</taxon>
        <taxon>Endomyxa</taxon>
        <taxon>Phytomyxea</taxon>
        <taxon>Plasmodiophorida</taxon>
        <taxon>Plasmodiophoridae</taxon>
        <taxon>Plasmodiophora</taxon>
    </lineage>
</organism>
<dbReference type="PANTHER" id="PTHR43437:SF3">
    <property type="entry name" value="HYDROXYACYL-THIOESTER DEHYDRATASE TYPE 2, MITOCHONDRIAL"/>
    <property type="match status" value="1"/>
</dbReference>
<protein>
    <recommendedName>
        <fullName evidence="1">MaoC-like domain-containing protein</fullName>
    </recommendedName>
</protein>
<feature type="domain" description="MaoC-like" evidence="1">
    <location>
        <begin position="22"/>
        <end position="108"/>
    </location>
</feature>
<reference evidence="2 4" key="1">
    <citation type="submission" date="2015-02" db="EMBL/GenBank/DDBJ databases">
        <authorList>
            <person name="Chooi Y.-H."/>
        </authorList>
    </citation>
    <scope>NUCLEOTIDE SEQUENCE [LARGE SCALE GENOMIC DNA]</scope>
    <source>
        <strain evidence="2">E3</strain>
    </source>
</reference>
<dbReference type="InterPro" id="IPR029069">
    <property type="entry name" value="HotDog_dom_sf"/>
</dbReference>
<evidence type="ECO:0000313" key="4">
    <source>
        <dbReference type="Proteomes" id="UP000039324"/>
    </source>
</evidence>
<name>A0A0G4IQU7_PLABS</name>
<dbReference type="SUPFAM" id="SSF54637">
    <property type="entry name" value="Thioesterase/thiol ester dehydrase-isomerase"/>
    <property type="match status" value="1"/>
</dbReference>
<dbReference type="Proteomes" id="UP000290189">
    <property type="component" value="Unassembled WGS sequence"/>
</dbReference>
<evidence type="ECO:0000313" key="3">
    <source>
        <dbReference type="EMBL" id="SPQ97844.1"/>
    </source>
</evidence>
<keyword evidence="4" id="KW-1185">Reference proteome</keyword>
<dbReference type="Pfam" id="PF01575">
    <property type="entry name" value="MaoC_dehydratas"/>
    <property type="match status" value="1"/>
</dbReference>
<dbReference type="InterPro" id="IPR002539">
    <property type="entry name" value="MaoC-like_dom"/>
</dbReference>
<gene>
    <name evidence="2" type="ORF">PBRA_000884</name>
    <name evidence="3" type="ORF">PLBR_LOCUS5059</name>
</gene>
<keyword evidence="3" id="KW-0496">Mitochondrion</keyword>
<geneLocation type="mitochondrion" evidence="3"/>
<reference evidence="3 5" key="2">
    <citation type="submission" date="2018-03" db="EMBL/GenBank/DDBJ databases">
        <authorList>
            <person name="Fogelqvist J."/>
        </authorList>
    </citation>
    <scope>NUCLEOTIDE SEQUENCE [LARGE SCALE GENOMIC DNA]</scope>
</reference>
<dbReference type="Gene3D" id="3.10.129.10">
    <property type="entry name" value="Hotdog Thioesterase"/>
    <property type="match status" value="1"/>
</dbReference>
<dbReference type="GO" id="GO:0005739">
    <property type="term" value="C:mitochondrion"/>
    <property type="evidence" value="ECO:0007669"/>
    <property type="project" value="TreeGrafter"/>
</dbReference>
<accession>A0A0G4IQU7</accession>
<evidence type="ECO:0000259" key="1">
    <source>
        <dbReference type="Pfam" id="PF01575"/>
    </source>
</evidence>
<dbReference type="PANTHER" id="PTHR43437">
    <property type="entry name" value="HYDROXYACYL-THIOESTER DEHYDRATASE TYPE 2, MITOCHONDRIAL-RELATED"/>
    <property type="match status" value="1"/>
</dbReference>
<dbReference type="Proteomes" id="UP000039324">
    <property type="component" value="Unassembled WGS sequence"/>
</dbReference>
<dbReference type="CDD" id="cd03449">
    <property type="entry name" value="R_hydratase"/>
    <property type="match status" value="1"/>
</dbReference>
<dbReference type="OrthoDB" id="3592703at2759"/>
<dbReference type="InterPro" id="IPR050965">
    <property type="entry name" value="UPF0336/Enoyl-CoA_hydratase"/>
</dbReference>
<dbReference type="EMBL" id="OVEO01000008">
    <property type="protein sequence ID" value="SPQ97844.1"/>
    <property type="molecule type" value="Genomic_DNA"/>
</dbReference>
<dbReference type="GO" id="GO:0019171">
    <property type="term" value="F:(3R)-hydroxyacyl-[acyl-carrier-protein] dehydratase activity"/>
    <property type="evidence" value="ECO:0007669"/>
    <property type="project" value="TreeGrafter"/>
</dbReference>
<evidence type="ECO:0000313" key="5">
    <source>
        <dbReference type="Proteomes" id="UP000290189"/>
    </source>
</evidence>
<evidence type="ECO:0000313" key="2">
    <source>
        <dbReference type="EMBL" id="CEO97539.1"/>
    </source>
</evidence>
<dbReference type="AlphaFoldDB" id="A0A0G4IQU7"/>
<dbReference type="GO" id="GO:0006633">
    <property type="term" value="P:fatty acid biosynthetic process"/>
    <property type="evidence" value="ECO:0007669"/>
    <property type="project" value="TreeGrafter"/>
</dbReference>
<proteinExistence type="predicted"/>
<dbReference type="STRING" id="37360.A0A0G4IQU7"/>